<accession>A0A840RHJ6</accession>
<name>A0A840RHJ6_9NEIS</name>
<dbReference type="EMBL" id="JACHHN010000004">
    <property type="protein sequence ID" value="MBB5191743.1"/>
    <property type="molecule type" value="Genomic_DNA"/>
</dbReference>
<keyword evidence="3" id="KW-1185">Reference proteome</keyword>
<dbReference type="InterPro" id="IPR043128">
    <property type="entry name" value="Rev_trsase/Diguanyl_cyclase"/>
</dbReference>
<dbReference type="Gene3D" id="3.30.70.270">
    <property type="match status" value="1"/>
</dbReference>
<dbReference type="SUPFAM" id="SSF55073">
    <property type="entry name" value="Nucleotide cyclase"/>
    <property type="match status" value="1"/>
</dbReference>
<gene>
    <name evidence="2" type="ORF">HNQ50_002473</name>
</gene>
<dbReference type="PANTHER" id="PTHR46663:SF4">
    <property type="entry name" value="DIGUANYLATE CYCLASE DGCT-RELATED"/>
    <property type="match status" value="1"/>
</dbReference>
<dbReference type="SMART" id="SM00267">
    <property type="entry name" value="GGDEF"/>
    <property type="match status" value="1"/>
</dbReference>
<proteinExistence type="predicted"/>
<organism evidence="2 3">
    <name type="scientific">Silvimonas terrae</name>
    <dbReference type="NCBI Taxonomy" id="300266"/>
    <lineage>
        <taxon>Bacteria</taxon>
        <taxon>Pseudomonadati</taxon>
        <taxon>Pseudomonadota</taxon>
        <taxon>Betaproteobacteria</taxon>
        <taxon>Neisseriales</taxon>
        <taxon>Chitinibacteraceae</taxon>
        <taxon>Silvimonas</taxon>
    </lineage>
</organism>
<dbReference type="NCBIfam" id="TIGR00254">
    <property type="entry name" value="GGDEF"/>
    <property type="match status" value="1"/>
</dbReference>
<feature type="domain" description="GGDEF" evidence="1">
    <location>
        <begin position="128"/>
        <end position="254"/>
    </location>
</feature>
<dbReference type="AlphaFoldDB" id="A0A840RHJ6"/>
<evidence type="ECO:0000313" key="3">
    <source>
        <dbReference type="Proteomes" id="UP000543030"/>
    </source>
</evidence>
<dbReference type="InterPro" id="IPR029787">
    <property type="entry name" value="Nucleotide_cyclase"/>
</dbReference>
<dbReference type="RefSeq" id="WP_184101033.1">
    <property type="nucleotide sequence ID" value="NZ_JACHHN010000004.1"/>
</dbReference>
<protein>
    <submittedName>
        <fullName evidence="2">Diguanylate cyclase (GGDEF)-like protein</fullName>
    </submittedName>
</protein>
<dbReference type="InterPro" id="IPR052163">
    <property type="entry name" value="DGC-Regulatory_Protein"/>
</dbReference>
<dbReference type="Proteomes" id="UP000543030">
    <property type="component" value="Unassembled WGS sequence"/>
</dbReference>
<dbReference type="PANTHER" id="PTHR46663">
    <property type="entry name" value="DIGUANYLATE CYCLASE DGCT-RELATED"/>
    <property type="match status" value="1"/>
</dbReference>
<comment type="caution">
    <text evidence="2">The sequence shown here is derived from an EMBL/GenBank/DDBJ whole genome shotgun (WGS) entry which is preliminary data.</text>
</comment>
<dbReference type="InterPro" id="IPR000160">
    <property type="entry name" value="GGDEF_dom"/>
</dbReference>
<evidence type="ECO:0000259" key="1">
    <source>
        <dbReference type="PROSITE" id="PS50887"/>
    </source>
</evidence>
<reference evidence="2 3" key="1">
    <citation type="submission" date="2020-08" db="EMBL/GenBank/DDBJ databases">
        <title>Genomic Encyclopedia of Type Strains, Phase IV (KMG-IV): sequencing the most valuable type-strain genomes for metagenomic binning, comparative biology and taxonomic classification.</title>
        <authorList>
            <person name="Goeker M."/>
        </authorList>
    </citation>
    <scope>NUCLEOTIDE SEQUENCE [LARGE SCALE GENOMIC DNA]</scope>
    <source>
        <strain evidence="2 3">DSM 18233</strain>
    </source>
</reference>
<dbReference type="CDD" id="cd01949">
    <property type="entry name" value="GGDEF"/>
    <property type="match status" value="1"/>
</dbReference>
<dbReference type="PROSITE" id="PS50887">
    <property type="entry name" value="GGDEF"/>
    <property type="match status" value="1"/>
</dbReference>
<dbReference type="Pfam" id="PF00990">
    <property type="entry name" value="GGDEF"/>
    <property type="match status" value="1"/>
</dbReference>
<evidence type="ECO:0000313" key="2">
    <source>
        <dbReference type="EMBL" id="MBB5191743.1"/>
    </source>
</evidence>
<sequence>MGDISRLPGSERSRVMNRAPSYTGRARLRLRELRHQIELAETTLDLLQAEINESEAWRDLTSVRGVLQENQRLLAQIGEAARDADAVQLVLAAAIKASESDPLTGLPNRSVLWRHLTRDIAIAKRHRSHLAVYFLDLDGFKTINDQLGHAIGDLLLQGVAVRLRDAVREVDTVCRLGGDEFVVVASEIKPENVTRMANKLSRLMAGSHELAGRNVVAMASIGCSVFPEDGDTPELLVCKADQAMYRAKHAKLAR</sequence>